<reference evidence="1" key="1">
    <citation type="submission" date="2015-10" db="EMBL/GenBank/DDBJ databases">
        <authorList>
            <person name="Gilbert D.G."/>
        </authorList>
    </citation>
    <scope>NUCLEOTIDE SEQUENCE</scope>
    <source>
        <strain evidence="1">Lp167-67</strain>
    </source>
</reference>
<name>A0A0U5JW04_LIMRT</name>
<sequence length="136" mass="15544">MHINGKKIGFNKGFNIKPTVKTYTKANKMLIEVLKMSASANRLNAVDVDDPHYTEFVIESVENEDKLMEDGIKFLVDIFKLNEKQVEHLEESIPDSNVLANYLSYVIRRIKGQSDEEIALEDKKASITQKESDPKK</sequence>
<proteinExistence type="predicted"/>
<evidence type="ECO:0008006" key="2">
    <source>
        <dbReference type="Google" id="ProtNLM"/>
    </source>
</evidence>
<dbReference type="AlphaFoldDB" id="A0A0U5JW04"/>
<organism evidence="1">
    <name type="scientific">Limosilactobacillus reuteri</name>
    <name type="common">Lactobacillus reuteri</name>
    <dbReference type="NCBI Taxonomy" id="1598"/>
    <lineage>
        <taxon>Bacteria</taxon>
        <taxon>Bacillati</taxon>
        <taxon>Bacillota</taxon>
        <taxon>Bacilli</taxon>
        <taxon>Lactobacillales</taxon>
        <taxon>Lactobacillaceae</taxon>
        <taxon>Limosilactobacillus</taxon>
    </lineage>
</organism>
<dbReference type="RefSeq" id="WP_339111646.1">
    <property type="nucleotide sequence ID" value="NZ_JBNPKD010000003.1"/>
</dbReference>
<dbReference type="EMBL" id="LN887698">
    <property type="protein sequence ID" value="CUR41822.1"/>
    <property type="molecule type" value="Genomic_DNA"/>
</dbReference>
<evidence type="ECO:0000313" key="1">
    <source>
        <dbReference type="EMBL" id="CUR41822.1"/>
    </source>
</evidence>
<protein>
    <recommendedName>
        <fullName evidence="2">Phage tail protein</fullName>
    </recommendedName>
</protein>
<gene>
    <name evidence="1" type="ORF">LRLP16767_LRLP167_00163</name>
</gene>
<accession>A0A0U5JW04</accession>
<dbReference type="InterPro" id="IPR009681">
    <property type="entry name" value="Phage_TAC_Siphoviridae"/>
</dbReference>
<dbReference type="Pfam" id="PF06896">
    <property type="entry name" value="Phage_TAC_3"/>
    <property type="match status" value="1"/>
</dbReference>